<gene>
    <name evidence="2" type="ORF">D7V20_18065</name>
</gene>
<sequence>MTIIRRNVMKLINKENIRKYGTGAVLSAGLMGAVSPAFALDVDAALTGSDAKSNIDTGAVWVLGIAVTIFAARKVIGFFSR</sequence>
<evidence type="ECO:0000313" key="3">
    <source>
        <dbReference type="Proteomes" id="UP000280405"/>
    </source>
</evidence>
<feature type="transmembrane region" description="Helical" evidence="1">
    <location>
        <begin position="20"/>
        <end position="39"/>
    </location>
</feature>
<proteinExistence type="predicted"/>
<comment type="caution">
    <text evidence="2">The sequence shown here is derived from an EMBL/GenBank/DDBJ whole genome shotgun (WGS) entry which is preliminary data.</text>
</comment>
<keyword evidence="1" id="KW-1133">Transmembrane helix</keyword>
<name>A0A3A8EDR4_9GAMM</name>
<evidence type="ECO:0000313" key="2">
    <source>
        <dbReference type="EMBL" id="RKG33092.1"/>
    </source>
</evidence>
<reference evidence="2 3" key="1">
    <citation type="submission" date="2018-09" db="EMBL/GenBank/DDBJ databases">
        <title>The draft genome of Acinetobacter spp. strains.</title>
        <authorList>
            <person name="Qin J."/>
            <person name="Feng Y."/>
            <person name="Zong Z."/>
        </authorList>
    </citation>
    <scope>NUCLEOTIDE SEQUENCE [LARGE SCALE GENOMIC DNA]</scope>
    <source>
        <strain evidence="2 3">WCHAc060115</strain>
    </source>
</reference>
<dbReference type="Proteomes" id="UP000280405">
    <property type="component" value="Unassembled WGS sequence"/>
</dbReference>
<dbReference type="AlphaFoldDB" id="A0A3A8EDR4"/>
<dbReference type="OrthoDB" id="6713268at2"/>
<keyword evidence="1" id="KW-0472">Membrane</keyword>
<keyword evidence="3" id="KW-1185">Reference proteome</keyword>
<keyword evidence="1" id="KW-0812">Transmembrane</keyword>
<protein>
    <submittedName>
        <fullName evidence="2">Uncharacterized protein</fullName>
    </submittedName>
</protein>
<organism evidence="2 3">
    <name type="scientific">Acinetobacter rongchengensis</name>
    <dbReference type="NCBI Taxonomy" id="2419601"/>
    <lineage>
        <taxon>Bacteria</taxon>
        <taxon>Pseudomonadati</taxon>
        <taxon>Pseudomonadota</taxon>
        <taxon>Gammaproteobacteria</taxon>
        <taxon>Moraxellales</taxon>
        <taxon>Moraxellaceae</taxon>
        <taxon>Acinetobacter</taxon>
    </lineage>
</organism>
<feature type="transmembrane region" description="Helical" evidence="1">
    <location>
        <begin position="59"/>
        <end position="79"/>
    </location>
</feature>
<dbReference type="EMBL" id="RAXT01000087">
    <property type="protein sequence ID" value="RKG33092.1"/>
    <property type="molecule type" value="Genomic_DNA"/>
</dbReference>
<evidence type="ECO:0000256" key="1">
    <source>
        <dbReference type="SAM" id="Phobius"/>
    </source>
</evidence>
<accession>A0A3A8EDR4</accession>